<dbReference type="PROSITE" id="PS51257">
    <property type="entry name" value="PROKAR_LIPOPROTEIN"/>
    <property type="match status" value="1"/>
</dbReference>
<evidence type="ECO:0000313" key="4">
    <source>
        <dbReference type="Proteomes" id="UP001623232"/>
    </source>
</evidence>
<sequence length="350" mass="36336">MKKYIVALAAGLTLSACSGGNPFVADTGTGTGTGSGGSTGGGIASDRTVPPGTQTPVPDASIFRSEPTSTDAGKSGNGYATAIAYDSATDEFSVDNLGFDGNNVYARDTTPDIVSNLPFAVYEASAQLPDSLTGTPINQLNHRAIYGVSQSGNTKFAIVRTGAYVEYGFGGFVYERDGGVVLPATGQALYTGLSQGLRDKNGTGGLQHTRADMSIAIDFDDFNDVTGTRGDAVRGNVSNRRIFDMDGNDVTDGVLGSINASLNTTMTAIPDATFVVEPGVLDDNGEILGQMNSYYVDSSGQNQVFETGNYYAVLSGTNADEVVGVFVMETTRDPSATGVRDTSGFVLVRQ</sequence>
<feature type="chain" id="PRO_5046017517" description="Transferrin-binding protein B C-lobe/N-lobe beta barrel domain-containing protein" evidence="2">
    <location>
        <begin position="19"/>
        <end position="350"/>
    </location>
</feature>
<dbReference type="RefSeq" id="WP_406645406.1">
    <property type="nucleotide sequence ID" value="NZ_CP123584.1"/>
</dbReference>
<feature type="region of interest" description="Disordered" evidence="1">
    <location>
        <begin position="28"/>
        <end position="76"/>
    </location>
</feature>
<dbReference type="EMBL" id="CP123584">
    <property type="protein sequence ID" value="WZK88050.1"/>
    <property type="molecule type" value="Genomic_DNA"/>
</dbReference>
<protein>
    <recommendedName>
        <fullName evidence="5">Transferrin-binding protein B C-lobe/N-lobe beta barrel domain-containing protein</fullName>
    </recommendedName>
</protein>
<name>A0ABZ2XTA6_9RHOB</name>
<dbReference type="Proteomes" id="UP001623232">
    <property type="component" value="Chromosome"/>
</dbReference>
<evidence type="ECO:0000256" key="1">
    <source>
        <dbReference type="SAM" id="MobiDB-lite"/>
    </source>
</evidence>
<evidence type="ECO:0000256" key="2">
    <source>
        <dbReference type="SAM" id="SignalP"/>
    </source>
</evidence>
<accession>A0ABZ2XTA6</accession>
<gene>
    <name evidence="3" type="ORF">QEZ52_15760</name>
</gene>
<feature type="signal peptide" evidence="2">
    <location>
        <begin position="1"/>
        <end position="18"/>
    </location>
</feature>
<evidence type="ECO:0008006" key="5">
    <source>
        <dbReference type="Google" id="ProtNLM"/>
    </source>
</evidence>
<proteinExistence type="predicted"/>
<reference evidence="3 4" key="1">
    <citation type="submission" date="2023-04" db="EMBL/GenBank/DDBJ databases">
        <title>Complete genome sequence of Alisedimentitalea scapharcae.</title>
        <authorList>
            <person name="Rong J.-C."/>
            <person name="Yi M.-L."/>
            <person name="Zhao Q."/>
        </authorList>
    </citation>
    <scope>NUCLEOTIDE SEQUENCE [LARGE SCALE GENOMIC DNA]</scope>
    <source>
        <strain evidence="3 4">KCTC 42119</strain>
    </source>
</reference>
<keyword evidence="2" id="KW-0732">Signal</keyword>
<evidence type="ECO:0000313" key="3">
    <source>
        <dbReference type="EMBL" id="WZK88050.1"/>
    </source>
</evidence>
<organism evidence="3 4">
    <name type="scientific">Aliisedimentitalea scapharcae</name>
    <dbReference type="NCBI Taxonomy" id="1524259"/>
    <lineage>
        <taxon>Bacteria</taxon>
        <taxon>Pseudomonadati</taxon>
        <taxon>Pseudomonadota</taxon>
        <taxon>Alphaproteobacteria</taxon>
        <taxon>Rhodobacterales</taxon>
        <taxon>Roseobacteraceae</taxon>
        <taxon>Aliisedimentitalea</taxon>
    </lineage>
</organism>
<keyword evidence="4" id="KW-1185">Reference proteome</keyword>
<feature type="compositionally biased region" description="Gly residues" evidence="1">
    <location>
        <begin position="29"/>
        <end position="43"/>
    </location>
</feature>